<dbReference type="KEGG" id="pbap:Pla133_16960"/>
<feature type="binding site" evidence="9">
    <location>
        <position position="248"/>
    </location>
    <ligand>
        <name>Zn(2+)</name>
        <dbReference type="ChEBI" id="CHEBI:29105"/>
    </ligand>
</feature>
<feature type="binding site" evidence="9">
    <location>
        <position position="349"/>
    </location>
    <ligand>
        <name>Zn(2+)</name>
        <dbReference type="ChEBI" id="CHEBI:29105"/>
    </ligand>
</feature>
<dbReference type="NCBIfam" id="TIGR00069">
    <property type="entry name" value="hisD"/>
    <property type="match status" value="1"/>
</dbReference>
<feature type="binding site" evidence="9">
    <location>
        <position position="409"/>
    </location>
    <ligand>
        <name>Zn(2+)</name>
        <dbReference type="ChEBI" id="CHEBI:29105"/>
    </ligand>
</feature>
<evidence type="ECO:0000256" key="10">
    <source>
        <dbReference type="RuleBase" id="RU004175"/>
    </source>
</evidence>
<dbReference type="InterPro" id="IPR012131">
    <property type="entry name" value="Hstdl_DH"/>
</dbReference>
<dbReference type="Pfam" id="PF00815">
    <property type="entry name" value="Histidinol_dh"/>
    <property type="match status" value="1"/>
</dbReference>
<feature type="binding site" evidence="7">
    <location>
        <position position="203"/>
    </location>
    <ligand>
        <name>NAD(+)</name>
        <dbReference type="ChEBI" id="CHEBI:57540"/>
    </ligand>
</feature>
<evidence type="ECO:0000256" key="3">
    <source>
        <dbReference type="ARBA" id="ARBA00022833"/>
    </source>
</evidence>
<evidence type="ECO:0000256" key="5">
    <source>
        <dbReference type="PIRNR" id="PIRNR000099"/>
    </source>
</evidence>
<evidence type="ECO:0000256" key="6">
    <source>
        <dbReference type="PIRSR" id="PIRSR000099-1"/>
    </source>
</evidence>
<evidence type="ECO:0000256" key="8">
    <source>
        <dbReference type="PIRSR" id="PIRSR000099-3"/>
    </source>
</evidence>
<dbReference type="InterPro" id="IPR022695">
    <property type="entry name" value="Histidinol_DH_monofunct"/>
</dbReference>
<evidence type="ECO:0000256" key="7">
    <source>
        <dbReference type="PIRSR" id="PIRSR000099-2"/>
    </source>
</evidence>
<dbReference type="GO" id="GO:0004399">
    <property type="term" value="F:histidinol dehydrogenase activity"/>
    <property type="evidence" value="ECO:0007669"/>
    <property type="project" value="UniProtKB-EC"/>
</dbReference>
<feature type="binding site" evidence="7">
    <location>
        <position position="123"/>
    </location>
    <ligand>
        <name>NAD(+)</name>
        <dbReference type="ChEBI" id="CHEBI:57540"/>
    </ligand>
</feature>
<keyword evidence="3 9" id="KW-0862">Zinc</keyword>
<dbReference type="PANTHER" id="PTHR21256">
    <property type="entry name" value="HISTIDINOL DEHYDROGENASE HDH"/>
    <property type="match status" value="1"/>
</dbReference>
<sequence>MMLRRITPADVAGLDREPVDPAAREVAREILHEVRGGGETALRAWSEKLGDLEPGARLFWSRADLERARDALDVRTRALLERTAARIESFARAQREALADVDLAIPGCVASHRFVPLASAGCYAPGGRHPLPSSVLMTALTAKVAGVERVWVASPKPAPATLAAAAIAGADGLLAAGGAQAIAALASGAGPLPACEAIVGPGNRFVTAAKELVSSRVAIDMLAGPSELVVVADGGADPACVAADLIAQAEHDEDALPILIALPGCDLGAVNDELERQLDGLSTAATACAAIGSGFCVAAADLEEAIDLCERLAPEHLQLCVGEAEAVASRLRRYGSLFVGELAAEVLGDYGAGPNHVLPTGGSARHQAGLSVSTFLRARTQLRISDPKAAQVLVDDAASLARVEGLEGHARAAELRHGGGRRASSFAG</sequence>
<evidence type="ECO:0000256" key="9">
    <source>
        <dbReference type="PIRSR" id="PIRSR000099-4"/>
    </source>
</evidence>
<evidence type="ECO:0000256" key="1">
    <source>
        <dbReference type="ARBA" id="ARBA00010178"/>
    </source>
</evidence>
<keyword evidence="12" id="KW-1185">Reference proteome</keyword>
<dbReference type="Proteomes" id="UP000316921">
    <property type="component" value="Chromosome"/>
</dbReference>
<accession>A0A518BI11</accession>
<keyword evidence="7" id="KW-0520">NAD</keyword>
<evidence type="ECO:0000313" key="11">
    <source>
        <dbReference type="EMBL" id="QDU66620.1"/>
    </source>
</evidence>
<dbReference type="GO" id="GO:0000105">
    <property type="term" value="P:L-histidine biosynthetic process"/>
    <property type="evidence" value="ECO:0007669"/>
    <property type="project" value="InterPro"/>
</dbReference>
<feature type="binding site" evidence="8">
    <location>
        <position position="349"/>
    </location>
    <ligand>
        <name>substrate</name>
    </ligand>
</feature>
<dbReference type="AlphaFoldDB" id="A0A518BI11"/>
<reference evidence="11 12" key="1">
    <citation type="submission" date="2019-02" db="EMBL/GenBank/DDBJ databases">
        <title>Deep-cultivation of Planctomycetes and their phenomic and genomic characterization uncovers novel biology.</title>
        <authorList>
            <person name="Wiegand S."/>
            <person name="Jogler M."/>
            <person name="Boedeker C."/>
            <person name="Pinto D."/>
            <person name="Vollmers J."/>
            <person name="Rivas-Marin E."/>
            <person name="Kohn T."/>
            <person name="Peeters S.H."/>
            <person name="Heuer A."/>
            <person name="Rast P."/>
            <person name="Oberbeckmann S."/>
            <person name="Bunk B."/>
            <person name="Jeske O."/>
            <person name="Meyerdierks A."/>
            <person name="Storesund J.E."/>
            <person name="Kallscheuer N."/>
            <person name="Luecker S."/>
            <person name="Lage O.M."/>
            <person name="Pohl T."/>
            <person name="Merkel B.J."/>
            <person name="Hornburger P."/>
            <person name="Mueller R.-W."/>
            <person name="Bruemmer F."/>
            <person name="Labrenz M."/>
            <person name="Spormann A.M."/>
            <person name="Op den Camp H."/>
            <person name="Overmann J."/>
            <person name="Amann R."/>
            <person name="Jetten M.S.M."/>
            <person name="Mascher T."/>
            <person name="Medema M.H."/>
            <person name="Devos D.P."/>
            <person name="Kaster A.-K."/>
            <person name="Ovreas L."/>
            <person name="Rohde M."/>
            <person name="Galperin M.Y."/>
            <person name="Jogler C."/>
        </authorList>
    </citation>
    <scope>NUCLEOTIDE SEQUENCE [LARGE SCALE GENOMIC DNA]</scope>
    <source>
        <strain evidence="11 12">Pla133</strain>
    </source>
</reference>
<protein>
    <submittedName>
        <fullName evidence="11">Histidinol dehydrogenase</fullName>
        <ecNumber evidence="11">1.1.1.23</ecNumber>
    </submittedName>
</protein>
<feature type="binding site" evidence="8">
    <location>
        <position position="404"/>
    </location>
    <ligand>
        <name>substrate</name>
    </ligand>
</feature>
<feature type="binding site" evidence="8">
    <location>
        <position position="226"/>
    </location>
    <ligand>
        <name>substrate</name>
    </ligand>
</feature>
<feature type="binding site" evidence="8">
    <location>
        <position position="251"/>
    </location>
    <ligand>
        <name>substrate</name>
    </ligand>
</feature>
<dbReference type="PRINTS" id="PR00083">
    <property type="entry name" value="HOLDHDRGNASE"/>
</dbReference>
<dbReference type="GO" id="GO:0046872">
    <property type="term" value="F:metal ion binding"/>
    <property type="evidence" value="ECO:0007669"/>
    <property type="project" value="UniProtKB-KW"/>
</dbReference>
<feature type="active site" description="Proton acceptor" evidence="6">
    <location>
        <position position="315"/>
    </location>
</feature>
<gene>
    <name evidence="11" type="primary">hisD</name>
    <name evidence="11" type="ORF">Pla133_16960</name>
</gene>
<dbReference type="RefSeq" id="WP_145064441.1">
    <property type="nucleotide sequence ID" value="NZ_CP036287.1"/>
</dbReference>
<dbReference type="PROSITE" id="PS00611">
    <property type="entry name" value="HISOL_DEHYDROGENASE"/>
    <property type="match status" value="1"/>
</dbReference>
<keyword evidence="4 5" id="KW-0560">Oxidoreductase</keyword>
<comment type="similarity">
    <text evidence="1 5 10">Belongs to the histidinol dehydrogenase family.</text>
</comment>
<feature type="binding site" evidence="8">
    <location>
        <position position="248"/>
    </location>
    <ligand>
        <name>substrate</name>
    </ligand>
</feature>
<dbReference type="InterPro" id="IPR001692">
    <property type="entry name" value="Histidinol_DH_CS"/>
</dbReference>
<dbReference type="Gene3D" id="3.40.50.1980">
    <property type="entry name" value="Nitrogenase molybdenum iron protein domain"/>
    <property type="match status" value="2"/>
</dbReference>
<dbReference type="GO" id="GO:0005829">
    <property type="term" value="C:cytosol"/>
    <property type="evidence" value="ECO:0007669"/>
    <property type="project" value="TreeGrafter"/>
</dbReference>
<dbReference type="EMBL" id="CP036287">
    <property type="protein sequence ID" value="QDU66620.1"/>
    <property type="molecule type" value="Genomic_DNA"/>
</dbReference>
<evidence type="ECO:0000256" key="2">
    <source>
        <dbReference type="ARBA" id="ARBA00022723"/>
    </source>
</evidence>
<name>A0A518BI11_9BACT</name>
<comment type="cofactor">
    <cofactor evidence="9">
        <name>Zn(2+)</name>
        <dbReference type="ChEBI" id="CHEBI:29105"/>
    </cofactor>
    <text evidence="9">Binds 1 zinc ion per subunit.</text>
</comment>
<dbReference type="PIRSF" id="PIRSF000099">
    <property type="entry name" value="Histidinol_dh"/>
    <property type="match status" value="1"/>
</dbReference>
<feature type="binding site" evidence="8">
    <location>
        <position position="409"/>
    </location>
    <ligand>
        <name>substrate</name>
    </ligand>
</feature>
<evidence type="ECO:0000313" key="12">
    <source>
        <dbReference type="Proteomes" id="UP000316921"/>
    </source>
</evidence>
<dbReference type="PANTHER" id="PTHR21256:SF2">
    <property type="entry name" value="HISTIDINE BIOSYNTHESIS TRIFUNCTIONAL PROTEIN"/>
    <property type="match status" value="1"/>
</dbReference>
<feature type="binding site" evidence="8">
    <location>
        <position position="316"/>
    </location>
    <ligand>
        <name>substrate</name>
    </ligand>
</feature>
<evidence type="ECO:0000256" key="4">
    <source>
        <dbReference type="ARBA" id="ARBA00023002"/>
    </source>
</evidence>
<dbReference type="FunFam" id="3.40.50.1980:FF:000001">
    <property type="entry name" value="Histidinol dehydrogenase"/>
    <property type="match status" value="1"/>
</dbReference>
<dbReference type="CDD" id="cd06572">
    <property type="entry name" value="Histidinol_dh"/>
    <property type="match status" value="1"/>
</dbReference>
<organism evidence="11 12">
    <name type="scientific">Engelhardtia mirabilis</name>
    <dbReference type="NCBI Taxonomy" id="2528011"/>
    <lineage>
        <taxon>Bacteria</taxon>
        <taxon>Pseudomonadati</taxon>
        <taxon>Planctomycetota</taxon>
        <taxon>Planctomycetia</taxon>
        <taxon>Planctomycetia incertae sedis</taxon>
        <taxon>Engelhardtia</taxon>
    </lineage>
</organism>
<dbReference type="Gene3D" id="1.20.5.1300">
    <property type="match status" value="1"/>
</dbReference>
<dbReference type="GO" id="GO:0051287">
    <property type="term" value="F:NAD binding"/>
    <property type="evidence" value="ECO:0007669"/>
    <property type="project" value="InterPro"/>
</dbReference>
<dbReference type="SUPFAM" id="SSF53720">
    <property type="entry name" value="ALDH-like"/>
    <property type="match status" value="1"/>
</dbReference>
<dbReference type="InterPro" id="IPR016161">
    <property type="entry name" value="Ald_DH/histidinol_DH"/>
</dbReference>
<proteinExistence type="inferred from homology"/>
<feature type="active site" description="Proton acceptor" evidence="6">
    <location>
        <position position="316"/>
    </location>
</feature>
<feature type="binding site" evidence="9">
    <location>
        <position position="251"/>
    </location>
    <ligand>
        <name>Zn(2+)</name>
        <dbReference type="ChEBI" id="CHEBI:29105"/>
    </ligand>
</feature>
<dbReference type="EC" id="1.1.1.23" evidence="11"/>
<keyword evidence="2 9" id="KW-0479">Metal-binding</keyword>
<feature type="binding site" evidence="7">
    <location>
        <position position="180"/>
    </location>
    <ligand>
        <name>NAD(+)</name>
        <dbReference type="ChEBI" id="CHEBI:57540"/>
    </ligand>
</feature>